<dbReference type="Pfam" id="PF01381">
    <property type="entry name" value="HTH_3"/>
    <property type="match status" value="1"/>
</dbReference>
<sequence length="153" mass="17379">MRNVKSTLRRRNVELIDFASSTMSNAPSRRGWIERFRVALGMSITDLAERVGVSRPSISKLESREKDGSITIKQIDKVAEAMGGKLVYAIIPAEGKMDDIVMNQARKRAKRIIKRTRAHMALEAQSEGLQSQEEAIEELAEEMAREMARDFWK</sequence>
<feature type="coiled-coil region" evidence="1">
    <location>
        <begin position="122"/>
        <end position="149"/>
    </location>
</feature>
<protein>
    <submittedName>
        <fullName evidence="3">Mobile mystery protein A</fullName>
    </submittedName>
</protein>
<keyword evidence="1" id="KW-0175">Coiled coil</keyword>
<dbReference type="EMBL" id="CYPW01000021">
    <property type="protein sequence ID" value="CUH52713.1"/>
    <property type="molecule type" value="Genomic_DNA"/>
</dbReference>
<dbReference type="NCBIfam" id="TIGR02612">
    <property type="entry name" value="mob_myst_A"/>
    <property type="match status" value="1"/>
</dbReference>
<dbReference type="PROSITE" id="PS50943">
    <property type="entry name" value="HTH_CROC1"/>
    <property type="match status" value="1"/>
</dbReference>
<dbReference type="SUPFAM" id="SSF47413">
    <property type="entry name" value="lambda repressor-like DNA-binding domains"/>
    <property type="match status" value="1"/>
</dbReference>
<evidence type="ECO:0000313" key="3">
    <source>
        <dbReference type="EMBL" id="CUH52713.1"/>
    </source>
</evidence>
<dbReference type="InterPro" id="IPR010982">
    <property type="entry name" value="Lambda_DNA-bd_dom_sf"/>
</dbReference>
<gene>
    <name evidence="3" type="ORF">SHM7688_02160</name>
</gene>
<dbReference type="RefSeq" id="WP_058239926.1">
    <property type="nucleotide sequence ID" value="NZ_FOMU01000026.1"/>
</dbReference>
<dbReference type="InterPro" id="IPR013435">
    <property type="entry name" value="Mobile_mystery_prot_A"/>
</dbReference>
<organism evidence="3 4">
    <name type="scientific">Shimia marina</name>
    <dbReference type="NCBI Taxonomy" id="321267"/>
    <lineage>
        <taxon>Bacteria</taxon>
        <taxon>Pseudomonadati</taxon>
        <taxon>Pseudomonadota</taxon>
        <taxon>Alphaproteobacteria</taxon>
        <taxon>Rhodobacterales</taxon>
        <taxon>Roseobacteraceae</taxon>
    </lineage>
</organism>
<evidence type="ECO:0000313" key="4">
    <source>
        <dbReference type="Proteomes" id="UP000054823"/>
    </source>
</evidence>
<evidence type="ECO:0000256" key="1">
    <source>
        <dbReference type="SAM" id="Coils"/>
    </source>
</evidence>
<name>A0A0P1EQG5_9RHOB</name>
<reference evidence="3 4" key="1">
    <citation type="submission" date="2015-09" db="EMBL/GenBank/DDBJ databases">
        <authorList>
            <consortium name="Swine Surveillance"/>
        </authorList>
    </citation>
    <scope>NUCLEOTIDE SEQUENCE [LARGE SCALE GENOMIC DNA]</scope>
    <source>
        <strain evidence="3 4">CECT 7688</strain>
    </source>
</reference>
<dbReference type="GO" id="GO:0003677">
    <property type="term" value="F:DNA binding"/>
    <property type="evidence" value="ECO:0007669"/>
    <property type="project" value="InterPro"/>
</dbReference>
<dbReference type="Gene3D" id="1.10.260.40">
    <property type="entry name" value="lambda repressor-like DNA-binding domains"/>
    <property type="match status" value="1"/>
</dbReference>
<dbReference type="CDD" id="cd00093">
    <property type="entry name" value="HTH_XRE"/>
    <property type="match status" value="1"/>
</dbReference>
<dbReference type="InterPro" id="IPR001387">
    <property type="entry name" value="Cro/C1-type_HTH"/>
</dbReference>
<evidence type="ECO:0000259" key="2">
    <source>
        <dbReference type="PROSITE" id="PS50943"/>
    </source>
</evidence>
<feature type="domain" description="HTH cro/C1-type" evidence="2">
    <location>
        <begin position="33"/>
        <end position="89"/>
    </location>
</feature>
<keyword evidence="4" id="KW-1185">Reference proteome</keyword>
<dbReference type="STRING" id="321267.SHM7688_02160"/>
<dbReference type="OrthoDB" id="9785949at2"/>
<dbReference type="SMART" id="SM00530">
    <property type="entry name" value="HTH_XRE"/>
    <property type="match status" value="1"/>
</dbReference>
<dbReference type="Proteomes" id="UP000054823">
    <property type="component" value="Unassembled WGS sequence"/>
</dbReference>
<accession>A0A0P1EQG5</accession>
<dbReference type="AlphaFoldDB" id="A0A0P1EQG5"/>
<proteinExistence type="predicted"/>